<dbReference type="InterPro" id="IPR038765">
    <property type="entry name" value="Papain-like_cys_pep_sf"/>
</dbReference>
<reference evidence="1" key="1">
    <citation type="journal article" date="2015" name="Nature">
        <title>Complex archaea that bridge the gap between prokaryotes and eukaryotes.</title>
        <authorList>
            <person name="Spang A."/>
            <person name="Saw J.H."/>
            <person name="Jorgensen S.L."/>
            <person name="Zaremba-Niedzwiedzka K."/>
            <person name="Martijn J."/>
            <person name="Lind A.E."/>
            <person name="van Eijk R."/>
            <person name="Schleper C."/>
            <person name="Guy L."/>
            <person name="Ettema T.J."/>
        </authorList>
    </citation>
    <scope>NUCLEOTIDE SEQUENCE</scope>
</reference>
<sequence length="189" mass="22119">MKKLDLYLKYRDQIKTGDAIQWKSESVLGYMIRLFERIPANKKNIPGANVNHTALAMIFKEYDKDRRYCTEALEHGIDVNVLSVRFAKYKGKVWWLPLLDRYDTDIIRMAIGSFAMSHVGIGYDYLSIFKQTRRKVAVDKKRLFCSEHYYVSINEAFTDLGIPQRQMLFAPQPNDIPFMGIHKLGVRIF</sequence>
<name>A0A0F9KBA6_9ZZZZ</name>
<comment type="caution">
    <text evidence="1">The sequence shown here is derived from an EMBL/GenBank/DDBJ whole genome shotgun (WGS) entry which is preliminary data.</text>
</comment>
<dbReference type="SUPFAM" id="SSF54001">
    <property type="entry name" value="Cysteine proteinases"/>
    <property type="match status" value="1"/>
</dbReference>
<organism evidence="1">
    <name type="scientific">marine sediment metagenome</name>
    <dbReference type="NCBI Taxonomy" id="412755"/>
    <lineage>
        <taxon>unclassified sequences</taxon>
        <taxon>metagenomes</taxon>
        <taxon>ecological metagenomes</taxon>
    </lineage>
</organism>
<proteinExistence type="predicted"/>
<dbReference type="EMBL" id="LAZR01008366">
    <property type="protein sequence ID" value="KKM79223.1"/>
    <property type="molecule type" value="Genomic_DNA"/>
</dbReference>
<evidence type="ECO:0000313" key="1">
    <source>
        <dbReference type="EMBL" id="KKM79223.1"/>
    </source>
</evidence>
<protein>
    <submittedName>
        <fullName evidence="1">Uncharacterized protein</fullName>
    </submittedName>
</protein>
<gene>
    <name evidence="1" type="ORF">LCGC14_1352110</name>
</gene>
<accession>A0A0F9KBA6</accession>
<dbReference type="AlphaFoldDB" id="A0A0F9KBA6"/>
<dbReference type="Gene3D" id="3.90.1720.10">
    <property type="entry name" value="endopeptidase domain like (from Nostoc punctiforme)"/>
    <property type="match status" value="1"/>
</dbReference>